<sequence length="284" mass="32348">MATSTKVVFWDVQHGHATYIKSPNDRHIVVDLGIGDYSEKNSCFSPLQHIRYEYGVTQLNYVIITHPHLDHIDDILNFDALSPQILLRPYISKEMLMAGCRDQDKPKLEKYWEIHNRYNQPISTSNDPNNLENYGGLIIRSFVPNYIGTNLNNYSIVVVLEYAGIKIVIPGDNEKSSLDELMERKDFKDAVSNAYILLAPHHGRESGYNSDFVSLVNPSLTIISDGKYCDTSANKRYSQNSSGWEVYKNGTSSNRKCLTTNSDGEVYVEFGYDNNQKRFLSVNI</sequence>
<dbReference type="SUPFAM" id="SSF56281">
    <property type="entry name" value="Metallo-hydrolase/oxidoreductase"/>
    <property type="match status" value="1"/>
</dbReference>
<keyword evidence="2" id="KW-0378">Hydrolase</keyword>
<protein>
    <submittedName>
        <fullName evidence="2">MBL fold metallo-hydrolase</fullName>
    </submittedName>
</protein>
<evidence type="ECO:0000259" key="1">
    <source>
        <dbReference type="Pfam" id="PF00753"/>
    </source>
</evidence>
<organism evidence="2 3">
    <name type="scientific">Bacteroides xylanisolvens</name>
    <dbReference type="NCBI Taxonomy" id="371601"/>
    <lineage>
        <taxon>Bacteria</taxon>
        <taxon>Pseudomonadati</taxon>
        <taxon>Bacteroidota</taxon>
        <taxon>Bacteroidia</taxon>
        <taxon>Bacteroidales</taxon>
        <taxon>Bacteroidaceae</taxon>
        <taxon>Bacteroides</taxon>
    </lineage>
</organism>
<comment type="caution">
    <text evidence="2">The sequence shown here is derived from an EMBL/GenBank/DDBJ whole genome shotgun (WGS) entry which is preliminary data.</text>
</comment>
<proteinExistence type="predicted"/>
<dbReference type="GO" id="GO:0016787">
    <property type="term" value="F:hydrolase activity"/>
    <property type="evidence" value="ECO:0007669"/>
    <property type="project" value="UniProtKB-KW"/>
</dbReference>
<dbReference type="Proteomes" id="UP000261210">
    <property type="component" value="Unassembled WGS sequence"/>
</dbReference>
<accession>A0A3E4N6S3</accession>
<name>A0A3E4N6S3_9BACE</name>
<dbReference type="Pfam" id="PF00753">
    <property type="entry name" value="Lactamase_B"/>
    <property type="match status" value="1"/>
</dbReference>
<evidence type="ECO:0000313" key="2">
    <source>
        <dbReference type="EMBL" id="RGK57854.1"/>
    </source>
</evidence>
<dbReference type="InterPro" id="IPR001279">
    <property type="entry name" value="Metallo-B-lactamas"/>
</dbReference>
<dbReference type="AlphaFoldDB" id="A0A3E4N6S3"/>
<dbReference type="Gene3D" id="3.60.15.10">
    <property type="entry name" value="Ribonuclease Z/Hydroxyacylglutathione hydrolase-like"/>
    <property type="match status" value="1"/>
</dbReference>
<gene>
    <name evidence="2" type="ORF">DXD03_20570</name>
</gene>
<dbReference type="InterPro" id="IPR052159">
    <property type="entry name" value="Competence_DNA_uptake"/>
</dbReference>
<evidence type="ECO:0000313" key="3">
    <source>
        <dbReference type="Proteomes" id="UP000261210"/>
    </source>
</evidence>
<feature type="domain" description="Metallo-beta-lactamase" evidence="1">
    <location>
        <begin position="14"/>
        <end position="218"/>
    </location>
</feature>
<reference evidence="2 3" key="1">
    <citation type="submission" date="2018-08" db="EMBL/GenBank/DDBJ databases">
        <title>A genome reference for cultivated species of the human gut microbiota.</title>
        <authorList>
            <person name="Zou Y."/>
            <person name="Xue W."/>
            <person name="Luo G."/>
        </authorList>
    </citation>
    <scope>NUCLEOTIDE SEQUENCE [LARGE SCALE GENOMIC DNA]</scope>
    <source>
        <strain evidence="2 3">TF10-34</strain>
    </source>
</reference>
<dbReference type="RefSeq" id="WP_004315601.1">
    <property type="nucleotide sequence ID" value="NZ_JBCOER010000078.1"/>
</dbReference>
<dbReference type="EMBL" id="QSQU01000041">
    <property type="protein sequence ID" value="RGK57854.1"/>
    <property type="molecule type" value="Genomic_DNA"/>
</dbReference>
<dbReference type="InterPro" id="IPR036866">
    <property type="entry name" value="RibonucZ/Hydroxyglut_hydro"/>
</dbReference>
<dbReference type="PANTHER" id="PTHR30619:SF1">
    <property type="entry name" value="RECOMBINATION PROTEIN 2"/>
    <property type="match status" value="1"/>
</dbReference>
<dbReference type="PANTHER" id="PTHR30619">
    <property type="entry name" value="DNA INTERNALIZATION/COMPETENCE PROTEIN COMEC/REC2"/>
    <property type="match status" value="1"/>
</dbReference>